<evidence type="ECO:0008006" key="4">
    <source>
        <dbReference type="Google" id="ProtNLM"/>
    </source>
</evidence>
<feature type="signal peptide" evidence="1">
    <location>
        <begin position="1"/>
        <end position="21"/>
    </location>
</feature>
<protein>
    <recommendedName>
        <fullName evidence="4">Surface layer protein A domain-containing protein</fullName>
    </recommendedName>
</protein>
<evidence type="ECO:0000256" key="1">
    <source>
        <dbReference type="SAM" id="SignalP"/>
    </source>
</evidence>
<proteinExistence type="predicted"/>
<reference evidence="2" key="1">
    <citation type="submission" date="2020-12" db="EMBL/GenBank/DDBJ databases">
        <authorList>
            <person name="Mcmullen J.G."/>
        </authorList>
    </citation>
    <scope>NUCLEOTIDE SEQUENCE</scope>
    <source>
        <strain evidence="2">Dm-2019-70</strain>
    </source>
</reference>
<gene>
    <name evidence="2" type="ORF">JK167_13450</name>
</gene>
<name>A0AA41JUS5_LEVBR</name>
<reference evidence="2" key="2">
    <citation type="submission" date="2022-09" db="EMBL/GenBank/DDBJ databases">
        <title>Genome-inferred correspondence between phylogeny and metabolic traits in the wild Drosophila gut microbiome.</title>
        <authorList>
            <person name="Bueno E."/>
            <person name="Blow F."/>
            <person name="Douglas A.E."/>
        </authorList>
    </citation>
    <scope>NUCLEOTIDE SEQUENCE</scope>
    <source>
        <strain evidence="2">Dm-2019-70</strain>
    </source>
</reference>
<dbReference type="Proteomes" id="UP000676478">
    <property type="component" value="Unassembled WGS sequence"/>
</dbReference>
<dbReference type="EMBL" id="JAERKF010000028">
    <property type="protein sequence ID" value="MBS1011811.1"/>
    <property type="molecule type" value="Genomic_DNA"/>
</dbReference>
<sequence>MRKRLLLVMAIGAAITGTVVSQGTALAKTSSPQNMSSSKITHTVEVPVEVPIDSKNPEKTITKEIDMTTLTSIWPEDSNMWNTYKTTKPFKITNEFRHKTVTLPAGTVVSGLSDSNGNLNTVNNMSISTKKQKAIFSKLGYNKTISYPVDQENGIAKNKYLRNTAYSYNSREVIPTLPKKTVNAQYDDYPAIINVTADNYLTYHSLKRYGPDGRYGINYAYTSASKIKKFIRTKSSLTYYLDKPMSGVTTKRVRVGKHYRYRVQLTIGKSFGMFEKYNGDPIGTGNTINNNGKPEFYF</sequence>
<accession>A0AA41JUS5</accession>
<keyword evidence="1" id="KW-0732">Signal</keyword>
<dbReference type="AlphaFoldDB" id="A0AA41JUS5"/>
<dbReference type="RefSeq" id="WP_211756903.1">
    <property type="nucleotide sequence ID" value="NZ_JAERKF010000028.1"/>
</dbReference>
<comment type="caution">
    <text evidence="2">The sequence shown here is derived from an EMBL/GenBank/DDBJ whole genome shotgun (WGS) entry which is preliminary data.</text>
</comment>
<evidence type="ECO:0000313" key="2">
    <source>
        <dbReference type="EMBL" id="MBS1011811.1"/>
    </source>
</evidence>
<organism evidence="2 3">
    <name type="scientific">Levilactobacillus brevis</name>
    <name type="common">Lactobacillus brevis</name>
    <dbReference type="NCBI Taxonomy" id="1580"/>
    <lineage>
        <taxon>Bacteria</taxon>
        <taxon>Bacillati</taxon>
        <taxon>Bacillota</taxon>
        <taxon>Bacilli</taxon>
        <taxon>Lactobacillales</taxon>
        <taxon>Lactobacillaceae</taxon>
        <taxon>Levilactobacillus</taxon>
    </lineage>
</organism>
<feature type="chain" id="PRO_5041375458" description="Surface layer protein A domain-containing protein" evidence="1">
    <location>
        <begin position="22"/>
        <end position="298"/>
    </location>
</feature>
<evidence type="ECO:0000313" key="3">
    <source>
        <dbReference type="Proteomes" id="UP000676478"/>
    </source>
</evidence>